<accession>A0A4C1U1K0</accession>
<sequence>MARTKPLRARRIDACAICDVLHDSLKTSQGGSGAPSSAVLCRRSYITSEIRLESLGYGAPAPALIRATCPLVTEISGVKFCRLHRTALALSRPRWTDAGRRSRVALDCVLISPYKRYQRVTDGNFKQPLALDGARWRVCSQFAGAQFIICRRARNDNLQPLGIDSNDGQAFA</sequence>
<comment type="caution">
    <text evidence="1">The sequence shown here is derived from an EMBL/GenBank/DDBJ whole genome shotgun (WGS) entry which is preliminary data.</text>
</comment>
<proteinExistence type="predicted"/>
<keyword evidence="2" id="KW-1185">Reference proteome</keyword>
<evidence type="ECO:0000313" key="1">
    <source>
        <dbReference type="EMBL" id="GBP20243.1"/>
    </source>
</evidence>
<dbReference type="EMBL" id="BGZK01000116">
    <property type="protein sequence ID" value="GBP20243.1"/>
    <property type="molecule type" value="Genomic_DNA"/>
</dbReference>
<name>A0A4C1U1K0_EUMVA</name>
<gene>
    <name evidence="1" type="ORF">EVAR_82116_1</name>
</gene>
<protein>
    <submittedName>
        <fullName evidence="1">Uncharacterized protein</fullName>
    </submittedName>
</protein>
<reference evidence="1 2" key="1">
    <citation type="journal article" date="2019" name="Commun. Biol.">
        <title>The bagworm genome reveals a unique fibroin gene that provides high tensile strength.</title>
        <authorList>
            <person name="Kono N."/>
            <person name="Nakamura H."/>
            <person name="Ohtoshi R."/>
            <person name="Tomita M."/>
            <person name="Numata K."/>
            <person name="Arakawa K."/>
        </authorList>
    </citation>
    <scope>NUCLEOTIDE SEQUENCE [LARGE SCALE GENOMIC DNA]</scope>
</reference>
<organism evidence="1 2">
    <name type="scientific">Eumeta variegata</name>
    <name type="common">Bagworm moth</name>
    <name type="synonym">Eumeta japonica</name>
    <dbReference type="NCBI Taxonomy" id="151549"/>
    <lineage>
        <taxon>Eukaryota</taxon>
        <taxon>Metazoa</taxon>
        <taxon>Ecdysozoa</taxon>
        <taxon>Arthropoda</taxon>
        <taxon>Hexapoda</taxon>
        <taxon>Insecta</taxon>
        <taxon>Pterygota</taxon>
        <taxon>Neoptera</taxon>
        <taxon>Endopterygota</taxon>
        <taxon>Lepidoptera</taxon>
        <taxon>Glossata</taxon>
        <taxon>Ditrysia</taxon>
        <taxon>Tineoidea</taxon>
        <taxon>Psychidae</taxon>
        <taxon>Oiketicinae</taxon>
        <taxon>Eumeta</taxon>
    </lineage>
</organism>
<dbReference type="Proteomes" id="UP000299102">
    <property type="component" value="Unassembled WGS sequence"/>
</dbReference>
<dbReference type="AlphaFoldDB" id="A0A4C1U1K0"/>
<evidence type="ECO:0000313" key="2">
    <source>
        <dbReference type="Proteomes" id="UP000299102"/>
    </source>
</evidence>